<feature type="compositionally biased region" description="Basic and acidic residues" evidence="1">
    <location>
        <begin position="393"/>
        <end position="402"/>
    </location>
</feature>
<protein>
    <recommendedName>
        <fullName evidence="4">RRM domain-containing protein</fullName>
    </recommendedName>
</protein>
<proteinExistence type="predicted"/>
<feature type="compositionally biased region" description="Polar residues" evidence="1">
    <location>
        <begin position="374"/>
        <end position="385"/>
    </location>
</feature>
<organism evidence="2 3">
    <name type="scientific">Artemisia annua</name>
    <name type="common">Sweet wormwood</name>
    <dbReference type="NCBI Taxonomy" id="35608"/>
    <lineage>
        <taxon>Eukaryota</taxon>
        <taxon>Viridiplantae</taxon>
        <taxon>Streptophyta</taxon>
        <taxon>Embryophyta</taxon>
        <taxon>Tracheophyta</taxon>
        <taxon>Spermatophyta</taxon>
        <taxon>Magnoliopsida</taxon>
        <taxon>eudicotyledons</taxon>
        <taxon>Gunneridae</taxon>
        <taxon>Pentapetalae</taxon>
        <taxon>asterids</taxon>
        <taxon>campanulids</taxon>
        <taxon>Asterales</taxon>
        <taxon>Asteraceae</taxon>
        <taxon>Asteroideae</taxon>
        <taxon>Anthemideae</taxon>
        <taxon>Artemisiinae</taxon>
        <taxon>Artemisia</taxon>
    </lineage>
</organism>
<dbReference type="Gene3D" id="3.30.70.330">
    <property type="match status" value="1"/>
</dbReference>
<evidence type="ECO:0000256" key="1">
    <source>
        <dbReference type="SAM" id="MobiDB-lite"/>
    </source>
</evidence>
<sequence length="402" mass="45486">MVIRYKQQTDSEGWIWRIGKKGNATAAKTSKPISNPYTSPVESIASKFYITNFPPKWDSKNLWEWCMVHGKLVDVYVANKMSKVGKRFGFIRFMGVGDEVEFAKKLSFEWIGSYHVYVSVARFKRSYTNRRERPGMAKHTPMVNNHGIRSQASYAKVVAGKEQADSVPRSKDIRDASLKSVNLEDKYLITLDDSAEMVLAKKFKNKASLRAYLSDINPVMRNIVVDERMVWIEIEGLPLCAWGSEALKKIGRVFGTFMFFDNDSGENVSCGRLCIRTSHKSIISEMINVVVAGVSYMVRIHEVGIWSIDIQKQNEESDSNLSMDESEEVDMQDDLDMYVNDYKQVEDGNGSQNGVNVRSGEVNDTEMSTMKINEGGVSTNDSKLNSCPPGFEFLKREKNNGT</sequence>
<evidence type="ECO:0008006" key="4">
    <source>
        <dbReference type="Google" id="ProtNLM"/>
    </source>
</evidence>
<dbReference type="InterPro" id="IPR012677">
    <property type="entry name" value="Nucleotide-bd_a/b_plait_sf"/>
</dbReference>
<dbReference type="GO" id="GO:0003676">
    <property type="term" value="F:nucleic acid binding"/>
    <property type="evidence" value="ECO:0007669"/>
    <property type="project" value="InterPro"/>
</dbReference>
<dbReference type="EMBL" id="PKPP01003272">
    <property type="protein sequence ID" value="PWA70291.1"/>
    <property type="molecule type" value="Genomic_DNA"/>
</dbReference>
<name>A0A2U1N9W6_ARTAN</name>
<dbReference type="CDD" id="cd00590">
    <property type="entry name" value="RRM_SF"/>
    <property type="match status" value="1"/>
</dbReference>
<evidence type="ECO:0000313" key="3">
    <source>
        <dbReference type="Proteomes" id="UP000245207"/>
    </source>
</evidence>
<comment type="caution">
    <text evidence="2">The sequence shown here is derived from an EMBL/GenBank/DDBJ whole genome shotgun (WGS) entry which is preliminary data.</text>
</comment>
<dbReference type="InterPro" id="IPR035979">
    <property type="entry name" value="RBD_domain_sf"/>
</dbReference>
<reference evidence="2 3" key="1">
    <citation type="journal article" date="2018" name="Mol. Plant">
        <title>The genome of Artemisia annua provides insight into the evolution of Asteraceae family and artemisinin biosynthesis.</title>
        <authorList>
            <person name="Shen Q."/>
            <person name="Zhang L."/>
            <person name="Liao Z."/>
            <person name="Wang S."/>
            <person name="Yan T."/>
            <person name="Shi P."/>
            <person name="Liu M."/>
            <person name="Fu X."/>
            <person name="Pan Q."/>
            <person name="Wang Y."/>
            <person name="Lv Z."/>
            <person name="Lu X."/>
            <person name="Zhang F."/>
            <person name="Jiang W."/>
            <person name="Ma Y."/>
            <person name="Chen M."/>
            <person name="Hao X."/>
            <person name="Li L."/>
            <person name="Tang Y."/>
            <person name="Lv G."/>
            <person name="Zhou Y."/>
            <person name="Sun X."/>
            <person name="Brodelius P.E."/>
            <person name="Rose J.K.C."/>
            <person name="Tang K."/>
        </authorList>
    </citation>
    <scope>NUCLEOTIDE SEQUENCE [LARGE SCALE GENOMIC DNA]</scope>
    <source>
        <strain evidence="3">cv. Huhao1</strain>
        <tissue evidence="2">Leaf</tissue>
    </source>
</reference>
<dbReference type="Proteomes" id="UP000245207">
    <property type="component" value="Unassembled WGS sequence"/>
</dbReference>
<keyword evidence="3" id="KW-1185">Reference proteome</keyword>
<evidence type="ECO:0000313" key="2">
    <source>
        <dbReference type="EMBL" id="PWA70291.1"/>
    </source>
</evidence>
<feature type="region of interest" description="Disordered" evidence="1">
    <location>
        <begin position="374"/>
        <end position="402"/>
    </location>
</feature>
<accession>A0A2U1N9W6</accession>
<dbReference type="SUPFAM" id="SSF54928">
    <property type="entry name" value="RNA-binding domain, RBD"/>
    <property type="match status" value="1"/>
</dbReference>
<gene>
    <name evidence="2" type="ORF">CTI12_AA290280</name>
</gene>
<dbReference type="AlphaFoldDB" id="A0A2U1N9W6"/>